<dbReference type="EC" id="2.7.13.3" evidence="3"/>
<evidence type="ECO:0000256" key="10">
    <source>
        <dbReference type="ARBA" id="ARBA00023136"/>
    </source>
</evidence>
<evidence type="ECO:0000256" key="9">
    <source>
        <dbReference type="ARBA" id="ARBA00023012"/>
    </source>
</evidence>
<dbReference type="CDD" id="cd00082">
    <property type="entry name" value="HisKA"/>
    <property type="match status" value="1"/>
</dbReference>
<feature type="transmembrane region" description="Helical" evidence="11">
    <location>
        <begin position="21"/>
        <end position="41"/>
    </location>
</feature>
<evidence type="ECO:0000256" key="5">
    <source>
        <dbReference type="ARBA" id="ARBA00022679"/>
    </source>
</evidence>
<keyword evidence="4" id="KW-0597">Phosphoprotein</keyword>
<dbReference type="RefSeq" id="WP_179925799.1">
    <property type="nucleotide sequence ID" value="NZ_JACBXX010000181.1"/>
</dbReference>
<protein>
    <recommendedName>
        <fullName evidence="3">histidine kinase</fullName>
        <ecNumber evidence="3">2.7.13.3</ecNumber>
    </recommendedName>
</protein>
<dbReference type="PRINTS" id="PR00344">
    <property type="entry name" value="BCTRLSENSOR"/>
</dbReference>
<evidence type="ECO:0000256" key="2">
    <source>
        <dbReference type="ARBA" id="ARBA00004370"/>
    </source>
</evidence>
<dbReference type="SUPFAM" id="SSF47384">
    <property type="entry name" value="Homodimeric domain of signal transducing histidine kinase"/>
    <property type="match status" value="1"/>
</dbReference>
<gene>
    <name evidence="14" type="ORF">HZY94_08520</name>
</gene>
<feature type="domain" description="Histidine kinase" evidence="12">
    <location>
        <begin position="238"/>
        <end position="452"/>
    </location>
</feature>
<dbReference type="GO" id="GO:0000155">
    <property type="term" value="F:phosphorelay sensor kinase activity"/>
    <property type="evidence" value="ECO:0007669"/>
    <property type="project" value="InterPro"/>
</dbReference>
<keyword evidence="6 11" id="KW-0812">Transmembrane</keyword>
<comment type="caution">
    <text evidence="14">The sequence shown here is derived from an EMBL/GenBank/DDBJ whole genome shotgun (WGS) entry which is preliminary data.</text>
</comment>
<dbReference type="FunFam" id="3.30.565.10:FF:000006">
    <property type="entry name" value="Sensor histidine kinase WalK"/>
    <property type="match status" value="1"/>
</dbReference>
<feature type="domain" description="HAMP" evidence="13">
    <location>
        <begin position="176"/>
        <end position="230"/>
    </location>
</feature>
<keyword evidence="7 14" id="KW-0418">Kinase</keyword>
<dbReference type="PROSITE" id="PS50109">
    <property type="entry name" value="HIS_KIN"/>
    <property type="match status" value="1"/>
</dbReference>
<organism evidence="14 15">
    <name type="scientific">Streptococcus danieliae</name>
    <dbReference type="NCBI Taxonomy" id="747656"/>
    <lineage>
        <taxon>Bacteria</taxon>
        <taxon>Bacillati</taxon>
        <taxon>Bacillota</taxon>
        <taxon>Bacilli</taxon>
        <taxon>Lactobacillales</taxon>
        <taxon>Streptococcaceae</taxon>
        <taxon>Streptococcus</taxon>
    </lineage>
</organism>
<dbReference type="SUPFAM" id="SSF55874">
    <property type="entry name" value="ATPase domain of HSP90 chaperone/DNA topoisomerase II/histidine kinase"/>
    <property type="match status" value="1"/>
</dbReference>
<evidence type="ECO:0000313" key="15">
    <source>
        <dbReference type="Proteomes" id="UP000589521"/>
    </source>
</evidence>
<name>A0A7Z0S582_9STRE</name>
<evidence type="ECO:0000256" key="7">
    <source>
        <dbReference type="ARBA" id="ARBA00022777"/>
    </source>
</evidence>
<evidence type="ECO:0000259" key="13">
    <source>
        <dbReference type="PROSITE" id="PS50885"/>
    </source>
</evidence>
<dbReference type="CDD" id="cd00075">
    <property type="entry name" value="HATPase"/>
    <property type="match status" value="1"/>
</dbReference>
<dbReference type="PROSITE" id="PS50885">
    <property type="entry name" value="HAMP"/>
    <property type="match status" value="1"/>
</dbReference>
<dbReference type="InterPro" id="IPR003594">
    <property type="entry name" value="HATPase_dom"/>
</dbReference>
<dbReference type="AlphaFoldDB" id="A0A7Z0S582"/>
<evidence type="ECO:0000256" key="6">
    <source>
        <dbReference type="ARBA" id="ARBA00022692"/>
    </source>
</evidence>
<proteinExistence type="predicted"/>
<dbReference type="PANTHER" id="PTHR45436">
    <property type="entry name" value="SENSOR HISTIDINE KINASE YKOH"/>
    <property type="match status" value="1"/>
</dbReference>
<dbReference type="InterPro" id="IPR004358">
    <property type="entry name" value="Sig_transdc_His_kin-like_C"/>
</dbReference>
<dbReference type="SMART" id="SM00387">
    <property type="entry name" value="HATPase_c"/>
    <property type="match status" value="1"/>
</dbReference>
<dbReference type="Pfam" id="PF00512">
    <property type="entry name" value="HisKA"/>
    <property type="match status" value="1"/>
</dbReference>
<dbReference type="SUPFAM" id="SSF158472">
    <property type="entry name" value="HAMP domain-like"/>
    <property type="match status" value="1"/>
</dbReference>
<dbReference type="SMART" id="SM00304">
    <property type="entry name" value="HAMP"/>
    <property type="match status" value="1"/>
</dbReference>
<keyword evidence="8 11" id="KW-1133">Transmembrane helix</keyword>
<evidence type="ECO:0000256" key="8">
    <source>
        <dbReference type="ARBA" id="ARBA00022989"/>
    </source>
</evidence>
<evidence type="ECO:0000256" key="4">
    <source>
        <dbReference type="ARBA" id="ARBA00022553"/>
    </source>
</evidence>
<dbReference type="Pfam" id="PF00672">
    <property type="entry name" value="HAMP"/>
    <property type="match status" value="1"/>
</dbReference>
<dbReference type="Pfam" id="PF02518">
    <property type="entry name" value="HATPase_c"/>
    <property type="match status" value="1"/>
</dbReference>
<evidence type="ECO:0000256" key="11">
    <source>
        <dbReference type="SAM" id="Phobius"/>
    </source>
</evidence>
<dbReference type="EMBL" id="JACBXX010000181">
    <property type="protein sequence ID" value="NYS97216.1"/>
    <property type="molecule type" value="Genomic_DNA"/>
</dbReference>
<dbReference type="InterPro" id="IPR003660">
    <property type="entry name" value="HAMP_dom"/>
</dbReference>
<dbReference type="CDD" id="cd06225">
    <property type="entry name" value="HAMP"/>
    <property type="match status" value="1"/>
</dbReference>
<sequence>MSFSKFLGKRANSSIIRRVNAWYSGFILLILLSFFGVAFLLSHSLASSADQTFLQEEAIDTAQALAEEEDEEDLEGFDDGIYYSIYDENNQALQPFFPSDFNTQLPFSKGQVLETSGKNQDYYYVDTAIPGSKHWLRAVTSQNTSNPELQFFILTLAMIAPFLLGIISWGGYRILKTAFQPVEAIGQTADRIRLSQDFSQRIPQGNENNELTQLAATINHMLETIESSFQRERQLTNDVSHELRTPLTVILSESQYGRDYAQELAEAQESHGIIHRQAQQMKALVEQILELARLEKGTPTDLQILNFSELVTEKGLDFRRLLETDGIQVDLEVQKDIQISGQALQLQRLLDNLLSNARKFTTNWIQIQLDIQADQAILSISDNGPGIPTDQVDRIWEKFYQVAQDRNKNQGQGIGLGLSLVREIVHQHQGQIQVHSQPKHGSSFIVTLPLVKSST</sequence>
<evidence type="ECO:0000256" key="3">
    <source>
        <dbReference type="ARBA" id="ARBA00012438"/>
    </source>
</evidence>
<keyword evidence="5" id="KW-0808">Transferase</keyword>
<dbReference type="Gene3D" id="1.10.287.130">
    <property type="match status" value="1"/>
</dbReference>
<dbReference type="FunFam" id="1.10.287.130:FF:000001">
    <property type="entry name" value="Two-component sensor histidine kinase"/>
    <property type="match status" value="1"/>
</dbReference>
<dbReference type="InterPro" id="IPR036890">
    <property type="entry name" value="HATPase_C_sf"/>
</dbReference>
<evidence type="ECO:0000256" key="1">
    <source>
        <dbReference type="ARBA" id="ARBA00000085"/>
    </source>
</evidence>
<dbReference type="InterPro" id="IPR003661">
    <property type="entry name" value="HisK_dim/P_dom"/>
</dbReference>
<reference evidence="14 15" key="1">
    <citation type="submission" date="2020-07" db="EMBL/GenBank/DDBJ databases">
        <title>MOT database genomes.</title>
        <authorList>
            <person name="Joseph S."/>
            <person name="Aduse-Opoku J."/>
            <person name="Hashim A."/>
            <person name="Wade W."/>
            <person name="Curtis M."/>
        </authorList>
    </citation>
    <scope>NUCLEOTIDE SEQUENCE [LARGE SCALE GENOMIC DNA]</scope>
    <source>
        <strain evidence="14 15">STR</strain>
    </source>
</reference>
<feature type="transmembrane region" description="Helical" evidence="11">
    <location>
        <begin position="151"/>
        <end position="172"/>
    </location>
</feature>
<dbReference type="GO" id="GO:0005886">
    <property type="term" value="C:plasma membrane"/>
    <property type="evidence" value="ECO:0007669"/>
    <property type="project" value="TreeGrafter"/>
</dbReference>
<dbReference type="InterPro" id="IPR005467">
    <property type="entry name" value="His_kinase_dom"/>
</dbReference>
<dbReference type="InterPro" id="IPR036097">
    <property type="entry name" value="HisK_dim/P_sf"/>
</dbReference>
<dbReference type="Gene3D" id="6.10.340.10">
    <property type="match status" value="1"/>
</dbReference>
<comment type="subcellular location">
    <subcellularLocation>
        <location evidence="2">Membrane</location>
    </subcellularLocation>
</comment>
<dbReference type="InterPro" id="IPR050428">
    <property type="entry name" value="TCS_sensor_his_kinase"/>
</dbReference>
<accession>A0A7Z0S582</accession>
<keyword evidence="10 11" id="KW-0472">Membrane</keyword>
<dbReference type="Gene3D" id="3.30.565.10">
    <property type="entry name" value="Histidine kinase-like ATPase, C-terminal domain"/>
    <property type="match status" value="1"/>
</dbReference>
<dbReference type="SMART" id="SM00388">
    <property type="entry name" value="HisKA"/>
    <property type="match status" value="1"/>
</dbReference>
<dbReference type="PANTHER" id="PTHR45436:SF5">
    <property type="entry name" value="SENSOR HISTIDINE KINASE TRCS"/>
    <property type="match status" value="1"/>
</dbReference>
<dbReference type="Proteomes" id="UP000589521">
    <property type="component" value="Unassembled WGS sequence"/>
</dbReference>
<keyword evidence="9" id="KW-0902">Two-component regulatory system</keyword>
<evidence type="ECO:0000313" key="14">
    <source>
        <dbReference type="EMBL" id="NYS97216.1"/>
    </source>
</evidence>
<evidence type="ECO:0000259" key="12">
    <source>
        <dbReference type="PROSITE" id="PS50109"/>
    </source>
</evidence>
<comment type="catalytic activity">
    <reaction evidence="1">
        <text>ATP + protein L-histidine = ADP + protein N-phospho-L-histidine.</text>
        <dbReference type="EC" id="2.7.13.3"/>
    </reaction>
</comment>